<accession>A0A8C5BHY7</accession>
<dbReference type="PANTHER" id="PTHR33064">
    <property type="entry name" value="POL PROTEIN"/>
    <property type="match status" value="1"/>
</dbReference>
<dbReference type="PANTHER" id="PTHR33064:SF37">
    <property type="entry name" value="RIBONUCLEASE H"/>
    <property type="match status" value="1"/>
</dbReference>
<reference evidence="4" key="1">
    <citation type="submission" date="2025-08" db="UniProtKB">
        <authorList>
            <consortium name="Ensembl"/>
        </authorList>
    </citation>
    <scope>IDENTIFICATION</scope>
</reference>
<dbReference type="Ensembl" id="ENSGMOT00000067096.1">
    <property type="protein sequence ID" value="ENSGMOP00000047383.1"/>
    <property type="gene ID" value="ENSGMOG00000028051.1"/>
</dbReference>
<dbReference type="InterPro" id="IPR043502">
    <property type="entry name" value="DNA/RNA_pol_sf"/>
</dbReference>
<feature type="domain" description="Reverse transcriptase" evidence="3">
    <location>
        <begin position="264"/>
        <end position="444"/>
    </location>
</feature>
<evidence type="ECO:0000313" key="5">
    <source>
        <dbReference type="Proteomes" id="UP000694546"/>
    </source>
</evidence>
<dbReference type="Gene3D" id="3.10.10.10">
    <property type="entry name" value="HIV Type 1 Reverse Transcriptase, subunit A, domain 1"/>
    <property type="match status" value="1"/>
</dbReference>
<evidence type="ECO:0000256" key="2">
    <source>
        <dbReference type="ARBA" id="ARBA00012180"/>
    </source>
</evidence>
<keyword evidence="5" id="KW-1185">Reference proteome</keyword>
<dbReference type="InterPro" id="IPR000477">
    <property type="entry name" value="RT_dom"/>
</dbReference>
<dbReference type="PROSITE" id="PS50878">
    <property type="entry name" value="RT_POL"/>
    <property type="match status" value="1"/>
</dbReference>
<dbReference type="InterPro" id="IPR043128">
    <property type="entry name" value="Rev_trsase/Diguanyl_cyclase"/>
</dbReference>
<dbReference type="Proteomes" id="UP000694546">
    <property type="component" value="Chromosome 10"/>
</dbReference>
<dbReference type="Pfam" id="PF00078">
    <property type="entry name" value="RVT_1"/>
    <property type="match status" value="1"/>
</dbReference>
<dbReference type="InterPro" id="IPR051320">
    <property type="entry name" value="Viral_Replic_Matur_Polypro"/>
</dbReference>
<protein>
    <recommendedName>
        <fullName evidence="2">ribonuclease H</fullName>
        <ecNumber evidence="2">3.1.26.4</ecNumber>
    </recommendedName>
</protein>
<dbReference type="Gene3D" id="3.30.70.270">
    <property type="match status" value="1"/>
</dbReference>
<evidence type="ECO:0000259" key="3">
    <source>
        <dbReference type="PROSITE" id="PS50878"/>
    </source>
</evidence>
<name>A0A8C5BHY7_GADMO</name>
<proteinExistence type="inferred from homology"/>
<evidence type="ECO:0000313" key="4">
    <source>
        <dbReference type="Ensembl" id="ENSGMOP00000047383.1"/>
    </source>
</evidence>
<dbReference type="GO" id="GO:0004523">
    <property type="term" value="F:RNA-DNA hybrid ribonuclease activity"/>
    <property type="evidence" value="ECO:0007669"/>
    <property type="project" value="UniProtKB-EC"/>
</dbReference>
<dbReference type="EC" id="3.1.26.4" evidence="2"/>
<sequence length="444" mass="49064">MRIPDDKLIQASQLLTHTEVTTAYLWRLLGKPSVEICSIENIQSLSKTSPYLAVGLTQTLPFETFHCNATLFNDVVPIEYQQKTCLFLNHTDAFNPITQLYIGPAGCAAVVSLTKKQFSLLHDDTVPHIILAISPTHTPQELENMIKTLHNTEPISSSATSTGILHTLQSDGWRLDLKTPLFANSSCTFEKHSPAPSPDYSPPQSLSQVPSKLWAMHKNHAGFVTSSPPLKVTLKSDATLPCIRQYRLSPEALDGIQPVITSLLSQGILKETTSPCNTPILPLPKPGRTDEWRFVQDLRAVNNCVVPITPIVPDTHTILSSIPSDSTHYTVIDLCSAFFSIPVHPDSQYLFSFTYKRKQYTWTRMPQGYTESPTIYAAAVNRDLADLHLLGNSTLIQYADDLLLASPSKDVCIKDTLPLLTHLANKGHSENLLLFTPTLGMLSA</sequence>
<organism evidence="4 5">
    <name type="scientific">Gadus morhua</name>
    <name type="common">Atlantic cod</name>
    <dbReference type="NCBI Taxonomy" id="8049"/>
    <lineage>
        <taxon>Eukaryota</taxon>
        <taxon>Metazoa</taxon>
        <taxon>Chordata</taxon>
        <taxon>Craniata</taxon>
        <taxon>Vertebrata</taxon>
        <taxon>Euteleostomi</taxon>
        <taxon>Actinopterygii</taxon>
        <taxon>Neopterygii</taxon>
        <taxon>Teleostei</taxon>
        <taxon>Neoteleostei</taxon>
        <taxon>Acanthomorphata</taxon>
        <taxon>Zeiogadaria</taxon>
        <taxon>Gadariae</taxon>
        <taxon>Gadiformes</taxon>
        <taxon>Gadoidei</taxon>
        <taxon>Gadidae</taxon>
        <taxon>Gadus</taxon>
    </lineage>
</organism>
<reference evidence="4" key="2">
    <citation type="submission" date="2025-09" db="UniProtKB">
        <authorList>
            <consortium name="Ensembl"/>
        </authorList>
    </citation>
    <scope>IDENTIFICATION</scope>
</reference>
<dbReference type="AlphaFoldDB" id="A0A8C5BHY7"/>
<dbReference type="SUPFAM" id="SSF56672">
    <property type="entry name" value="DNA/RNA polymerases"/>
    <property type="match status" value="1"/>
</dbReference>
<comment type="similarity">
    <text evidence="1">Belongs to the beta type-B retroviral polymerase family. HERV class-II K(HML-2) pol subfamily.</text>
</comment>
<dbReference type="GeneTree" id="ENSGT00940000163417"/>
<evidence type="ECO:0000256" key="1">
    <source>
        <dbReference type="ARBA" id="ARBA00010879"/>
    </source>
</evidence>